<organism evidence="3 5">
    <name type="scientific">Helicobacter pullorum</name>
    <dbReference type="NCBI Taxonomy" id="35818"/>
    <lineage>
        <taxon>Bacteria</taxon>
        <taxon>Pseudomonadati</taxon>
        <taxon>Campylobacterota</taxon>
        <taxon>Epsilonproteobacteria</taxon>
        <taxon>Campylobacterales</taxon>
        <taxon>Helicobacteraceae</taxon>
        <taxon>Helicobacter</taxon>
    </lineage>
</organism>
<dbReference type="STRING" id="35818.HPU229336_08985"/>
<dbReference type="CDD" id="cd00093">
    <property type="entry name" value="HTH_XRE"/>
    <property type="match status" value="1"/>
</dbReference>
<dbReference type="RefSeq" id="WP_005021009.1">
    <property type="nucleotide sequence ID" value="NZ_CABKNZ010000044.1"/>
</dbReference>
<name>A0A0N0LSP3_9HELI</name>
<gene>
    <name evidence="3" type="ORF">HPU229334_03515</name>
    <name evidence="2" type="ORF">HPU229336_08985</name>
</gene>
<evidence type="ECO:0000313" key="4">
    <source>
        <dbReference type="Proteomes" id="UP000037800"/>
    </source>
</evidence>
<dbReference type="AlphaFoldDB" id="A0A0N0LSP3"/>
<sequence length="141" mass="16327">MKVVERINEILKEKNMSKKELANRLINLGMKANKTGEIPTLSSIYAYLNGNIDIKADMIPFIADALGVFEQELFMDKKEKNLKILSKIYSFHTEKNYQQLIELLEYLSPRSLECLEEILYQNKKQVLELNTALESGLNKNK</sequence>
<dbReference type="Proteomes" id="UP000037997">
    <property type="component" value="Unassembled WGS sequence"/>
</dbReference>
<dbReference type="OrthoDB" id="5324878at2"/>
<dbReference type="InterPro" id="IPR001387">
    <property type="entry name" value="Cro/C1-type_HTH"/>
</dbReference>
<dbReference type="Proteomes" id="UP000037800">
    <property type="component" value="Unassembled WGS sequence"/>
</dbReference>
<feature type="domain" description="HTH cro/C1-type" evidence="1">
    <location>
        <begin position="5"/>
        <end position="77"/>
    </location>
</feature>
<proteinExistence type="predicted"/>
<dbReference type="EMBL" id="JNOC01000017">
    <property type="protein sequence ID" value="KPH56125.1"/>
    <property type="molecule type" value="Genomic_DNA"/>
</dbReference>
<evidence type="ECO:0000313" key="3">
    <source>
        <dbReference type="EMBL" id="KPH56125.1"/>
    </source>
</evidence>
<dbReference type="Gene3D" id="1.10.260.40">
    <property type="entry name" value="lambda repressor-like DNA-binding domains"/>
    <property type="match status" value="1"/>
</dbReference>
<dbReference type="EMBL" id="JNUR01000007">
    <property type="protein sequence ID" value="KPH51182.1"/>
    <property type="molecule type" value="Genomic_DNA"/>
</dbReference>
<reference evidence="4 5" key="1">
    <citation type="submission" date="2014-06" db="EMBL/GenBank/DDBJ databases">
        <title>Helicobacter pullorum isolates in fresh chicken meat - phenotypic and genotypic features.</title>
        <authorList>
            <person name="Borges V."/>
            <person name="Santos A."/>
            <person name="Correia C.B."/>
            <person name="Saraiva M."/>
            <person name="Menard A."/>
            <person name="Vieira L."/>
            <person name="Sampaio D.A."/>
            <person name="Gomes J.P."/>
            <person name="Oleastro M."/>
        </authorList>
    </citation>
    <scope>NUCLEOTIDE SEQUENCE [LARGE SCALE GENOMIC DNA]</scope>
    <source>
        <strain evidence="3 5">229334/12</strain>
        <strain evidence="2 4">229336/12</strain>
    </source>
</reference>
<protein>
    <recommendedName>
        <fullName evidence="1">HTH cro/C1-type domain-containing protein</fullName>
    </recommendedName>
</protein>
<accession>A0A0N0LSP3</accession>
<dbReference type="GO" id="GO:0003677">
    <property type="term" value="F:DNA binding"/>
    <property type="evidence" value="ECO:0007669"/>
    <property type="project" value="InterPro"/>
</dbReference>
<evidence type="ECO:0000259" key="1">
    <source>
        <dbReference type="Pfam" id="PF12844"/>
    </source>
</evidence>
<evidence type="ECO:0000313" key="5">
    <source>
        <dbReference type="Proteomes" id="UP000037997"/>
    </source>
</evidence>
<dbReference type="SUPFAM" id="SSF47413">
    <property type="entry name" value="lambda repressor-like DNA-binding domains"/>
    <property type="match status" value="1"/>
</dbReference>
<dbReference type="PATRIC" id="fig|35818.10.peg.1775"/>
<dbReference type="Pfam" id="PF12844">
    <property type="entry name" value="HTH_19"/>
    <property type="match status" value="1"/>
</dbReference>
<dbReference type="InterPro" id="IPR010982">
    <property type="entry name" value="Lambda_DNA-bd_dom_sf"/>
</dbReference>
<evidence type="ECO:0000313" key="2">
    <source>
        <dbReference type="EMBL" id="KPH51182.1"/>
    </source>
</evidence>
<comment type="caution">
    <text evidence="3">The sequence shown here is derived from an EMBL/GenBank/DDBJ whole genome shotgun (WGS) entry which is preliminary data.</text>
</comment>
<dbReference type="GeneID" id="93196655"/>